<feature type="compositionally biased region" description="Acidic residues" evidence="1">
    <location>
        <begin position="865"/>
        <end position="875"/>
    </location>
</feature>
<evidence type="ECO:0000313" key="2">
    <source>
        <dbReference type="EMBL" id="GMS79753.1"/>
    </source>
</evidence>
<feature type="region of interest" description="Disordered" evidence="1">
    <location>
        <begin position="335"/>
        <end position="357"/>
    </location>
</feature>
<feature type="compositionally biased region" description="Basic and acidic residues" evidence="1">
    <location>
        <begin position="637"/>
        <end position="652"/>
    </location>
</feature>
<protein>
    <submittedName>
        <fullName evidence="2">Uncharacterized protein</fullName>
    </submittedName>
</protein>
<feature type="compositionally biased region" description="Basic residues" evidence="1">
    <location>
        <begin position="653"/>
        <end position="667"/>
    </location>
</feature>
<feature type="compositionally biased region" description="Polar residues" evidence="1">
    <location>
        <begin position="914"/>
        <end position="923"/>
    </location>
</feature>
<comment type="caution">
    <text evidence="2">The sequence shown here is derived from an EMBL/GenBank/DDBJ whole genome shotgun (WGS) entry which is preliminary data.</text>
</comment>
<evidence type="ECO:0000256" key="1">
    <source>
        <dbReference type="SAM" id="MobiDB-lite"/>
    </source>
</evidence>
<feature type="region of interest" description="Disordered" evidence="1">
    <location>
        <begin position="637"/>
        <end position="694"/>
    </location>
</feature>
<feature type="compositionally biased region" description="Polar residues" evidence="1">
    <location>
        <begin position="13"/>
        <end position="29"/>
    </location>
</feature>
<gene>
    <name evidence="2" type="ORF">PENTCL1PPCAC_1928</name>
</gene>
<reference evidence="2" key="1">
    <citation type="submission" date="2023-10" db="EMBL/GenBank/DDBJ databases">
        <title>Genome assembly of Pristionchus species.</title>
        <authorList>
            <person name="Yoshida K."/>
            <person name="Sommer R.J."/>
        </authorList>
    </citation>
    <scope>NUCLEOTIDE SEQUENCE</scope>
    <source>
        <strain evidence="2">RS0144</strain>
    </source>
</reference>
<feature type="region of interest" description="Disordered" evidence="1">
    <location>
        <begin position="550"/>
        <end position="575"/>
    </location>
</feature>
<feature type="region of interest" description="Disordered" evidence="1">
    <location>
        <begin position="794"/>
        <end position="923"/>
    </location>
</feature>
<dbReference type="AlphaFoldDB" id="A0AAV5SGE3"/>
<feature type="region of interest" description="Disordered" evidence="1">
    <location>
        <begin position="1"/>
        <end position="53"/>
    </location>
</feature>
<name>A0AAV5SGE3_9BILA</name>
<feature type="compositionally biased region" description="Basic and acidic residues" evidence="1">
    <location>
        <begin position="30"/>
        <end position="44"/>
    </location>
</feature>
<sequence length="923" mass="107326">MAAQVGEPPTVATDESLSQPSTSAGTNEEASMKEGEAEAERDPSSDSDASIGWGDYEHRKDVIVKRLVLYDQFMNRMKVTAKFTRLKDYEKRKEDVKNRTDPEYLARVAAMEKEVEKEQDKKKTQFDLELEALERANEGENDLIDRGYRDRLQYKKSQLMYDQSLKINEIVKRIWREDVVRADVRLFVGEDVPDEWLDEFVKTYVDELDDDENGEEAVRQRNLKRYRRDAGESLDMGQSVWGILEKAEAVGHWACRPTLKRLSQSMYDEEEMKEMERRRRKERQKIVDQRLKSISHKRIGRFFSTKIIAPPAEKLVGDSELRDGEWMKKERIEKRRKEMKEEKTEGKERSMKQSEWERREIARQEQIRLKTLERMELEKSEESGSDEEKLDLAATVRQGVRAVLMTYGRPASIQSERREKRVGRLKTALRTVLEMKRQFGADPELQQARETLMDKFVVAMRKERAEGVERSDEDMHLMGEETVEEEVRDSSLVRGLMRKSVKRPMGGGGPWIDERGRARGAIERERKRRTHLNTLLSSIKKDQFRKPKWTVDSSSEWEDVEGEEKKSKKNKKRMRGGIENNLVSAMKSNAMTISMNGMSEKEKMEKEKKLREIMAVIEGKNPMEIEETEMRMMEEEEKKVEGERVQELDGGMKRTKNKNGRRLKKPVRRFDSGSSDDEEYGSERKKTKGYGNVPLDRLAVRPPVQQTRLRLQLSHDRILKDLYKSGALRQRETYGEYLERMDKERRQRLLSSLPSTSTGNYGSRVNLLSPRSQLALEEIPEEAMKRLTNSERKALLEGLPSTSRNDDYSWSDEEREVESDEEEELSEGWELEEEVEEEEKEVKEEDEDEMMEVDNGGVVDGEVVREEEEVNEEMEEPRKDDIGDGSPPNAVGASPLLLESTTKKKKSAPRMNGFSRTGTATAV</sequence>
<evidence type="ECO:0000313" key="3">
    <source>
        <dbReference type="Proteomes" id="UP001432027"/>
    </source>
</evidence>
<dbReference type="EMBL" id="BTSX01000001">
    <property type="protein sequence ID" value="GMS79753.1"/>
    <property type="molecule type" value="Genomic_DNA"/>
</dbReference>
<organism evidence="2 3">
    <name type="scientific">Pristionchus entomophagus</name>
    <dbReference type="NCBI Taxonomy" id="358040"/>
    <lineage>
        <taxon>Eukaryota</taxon>
        <taxon>Metazoa</taxon>
        <taxon>Ecdysozoa</taxon>
        <taxon>Nematoda</taxon>
        <taxon>Chromadorea</taxon>
        <taxon>Rhabditida</taxon>
        <taxon>Rhabditina</taxon>
        <taxon>Diplogasteromorpha</taxon>
        <taxon>Diplogasteroidea</taxon>
        <taxon>Neodiplogasteridae</taxon>
        <taxon>Pristionchus</taxon>
    </lineage>
</organism>
<feature type="compositionally biased region" description="Acidic residues" evidence="1">
    <location>
        <begin position="809"/>
        <end position="852"/>
    </location>
</feature>
<accession>A0AAV5SGE3</accession>
<dbReference type="Proteomes" id="UP001432027">
    <property type="component" value="Unassembled WGS sequence"/>
</dbReference>
<keyword evidence="3" id="KW-1185">Reference proteome</keyword>
<proteinExistence type="predicted"/>